<dbReference type="AlphaFoldDB" id="A0A5N6E5A9"/>
<evidence type="ECO:0000313" key="2">
    <source>
        <dbReference type="Proteomes" id="UP000326799"/>
    </source>
</evidence>
<protein>
    <recommendedName>
        <fullName evidence="3">Clr5 domain-containing protein</fullName>
    </recommendedName>
</protein>
<evidence type="ECO:0008006" key="3">
    <source>
        <dbReference type="Google" id="ProtNLM"/>
    </source>
</evidence>
<sequence>MKHKSATDIWEKKKYLIIDLYKHKGWPVKQVIKKGRTGDFNPSDGCITVRYLS</sequence>
<reference evidence="1 2" key="1">
    <citation type="submission" date="2019-04" db="EMBL/GenBank/DDBJ databases">
        <title>Fungal friends and foes A comparative genomics study of 23 Aspergillus species from section Flavi.</title>
        <authorList>
            <consortium name="DOE Joint Genome Institute"/>
            <person name="Kjaerbolling I."/>
            <person name="Vesth T.C."/>
            <person name="Frisvad J.C."/>
            <person name="Nybo J.L."/>
            <person name="Theobald S."/>
            <person name="Kildgaard S."/>
            <person name="Petersen T.I."/>
            <person name="Kuo A."/>
            <person name="Sato A."/>
            <person name="Lyhne E.K."/>
            <person name="Kogle M.E."/>
            <person name="Wiebenga A."/>
            <person name="Kun R.S."/>
            <person name="Lubbers R.J."/>
            <person name="Makela M.R."/>
            <person name="Barry K."/>
            <person name="Chovatia M."/>
            <person name="Clum A."/>
            <person name="Daum C."/>
            <person name="Haridas S."/>
            <person name="He G."/>
            <person name="LaButti K."/>
            <person name="Lipzen A."/>
            <person name="Mondo S."/>
            <person name="Pangilinan J."/>
            <person name="Riley R."/>
            <person name="Salamov A."/>
            <person name="Simmons B.A."/>
            <person name="Magnuson J.K."/>
            <person name="Henrissat B."/>
            <person name="Mortensen U.H."/>
            <person name="Larsen T.O."/>
            <person name="De vries R.P."/>
            <person name="Grigoriev I.V."/>
            <person name="Machida M."/>
            <person name="Baker S.E."/>
            <person name="Andersen M.R."/>
        </authorList>
    </citation>
    <scope>NUCLEOTIDE SEQUENCE [LARGE SCALE GENOMIC DNA]</scope>
    <source>
        <strain evidence="1 2">CBS 126849</strain>
    </source>
</reference>
<organism evidence="1 2">
    <name type="scientific">Aspergillus novoparasiticus</name>
    <dbReference type="NCBI Taxonomy" id="986946"/>
    <lineage>
        <taxon>Eukaryota</taxon>
        <taxon>Fungi</taxon>
        <taxon>Dikarya</taxon>
        <taxon>Ascomycota</taxon>
        <taxon>Pezizomycotina</taxon>
        <taxon>Eurotiomycetes</taxon>
        <taxon>Eurotiomycetidae</taxon>
        <taxon>Eurotiales</taxon>
        <taxon>Aspergillaceae</taxon>
        <taxon>Aspergillus</taxon>
        <taxon>Aspergillus subgen. Circumdati</taxon>
    </lineage>
</organism>
<evidence type="ECO:0000313" key="1">
    <source>
        <dbReference type="EMBL" id="KAB8212756.1"/>
    </source>
</evidence>
<gene>
    <name evidence="1" type="ORF">BDV33DRAFT_186221</name>
</gene>
<keyword evidence="2" id="KW-1185">Reference proteome</keyword>
<proteinExistence type="predicted"/>
<dbReference type="EMBL" id="ML733913">
    <property type="protein sequence ID" value="KAB8212756.1"/>
    <property type="molecule type" value="Genomic_DNA"/>
</dbReference>
<accession>A0A5N6E5A9</accession>
<dbReference type="Proteomes" id="UP000326799">
    <property type="component" value="Unassembled WGS sequence"/>
</dbReference>
<name>A0A5N6E5A9_9EURO</name>